<feature type="signal peptide" evidence="1">
    <location>
        <begin position="1"/>
        <end position="22"/>
    </location>
</feature>
<evidence type="ECO:0000259" key="2">
    <source>
        <dbReference type="Pfam" id="PF00144"/>
    </source>
</evidence>
<dbReference type="PANTHER" id="PTHR46825">
    <property type="entry name" value="D-ALANYL-D-ALANINE-CARBOXYPEPTIDASE/ENDOPEPTIDASE AMPH"/>
    <property type="match status" value="1"/>
</dbReference>
<dbReference type="KEGG" id="tsph:KIH39_08265"/>
<organism evidence="3 4">
    <name type="scientific">Telmatocola sphagniphila</name>
    <dbReference type="NCBI Taxonomy" id="1123043"/>
    <lineage>
        <taxon>Bacteria</taxon>
        <taxon>Pseudomonadati</taxon>
        <taxon>Planctomycetota</taxon>
        <taxon>Planctomycetia</taxon>
        <taxon>Gemmatales</taxon>
        <taxon>Gemmataceae</taxon>
    </lineage>
</organism>
<keyword evidence="4" id="KW-1185">Reference proteome</keyword>
<dbReference type="PANTHER" id="PTHR46825:SF9">
    <property type="entry name" value="BETA-LACTAMASE-RELATED DOMAIN-CONTAINING PROTEIN"/>
    <property type="match status" value="1"/>
</dbReference>
<dbReference type="InterPro" id="IPR050491">
    <property type="entry name" value="AmpC-like"/>
</dbReference>
<dbReference type="InterPro" id="IPR001466">
    <property type="entry name" value="Beta-lactam-related"/>
</dbReference>
<evidence type="ECO:0000313" key="4">
    <source>
        <dbReference type="Proteomes" id="UP000676194"/>
    </source>
</evidence>
<dbReference type="Proteomes" id="UP000676194">
    <property type="component" value="Chromosome"/>
</dbReference>
<name>A0A8E6B848_9BACT</name>
<dbReference type="SUPFAM" id="SSF56601">
    <property type="entry name" value="beta-lactamase/transpeptidase-like"/>
    <property type="match status" value="1"/>
</dbReference>
<feature type="domain" description="Beta-lactamase-related" evidence="2">
    <location>
        <begin position="38"/>
        <end position="361"/>
    </location>
</feature>
<gene>
    <name evidence="3" type="ORF">KIH39_08265</name>
</gene>
<dbReference type="InterPro" id="IPR012338">
    <property type="entry name" value="Beta-lactam/transpept-like"/>
</dbReference>
<accession>A0A8E6B848</accession>
<feature type="chain" id="PRO_5034979801" evidence="1">
    <location>
        <begin position="23"/>
        <end position="390"/>
    </location>
</feature>
<dbReference type="RefSeq" id="WP_213498862.1">
    <property type="nucleotide sequence ID" value="NZ_CP074694.1"/>
</dbReference>
<dbReference type="Pfam" id="PF00144">
    <property type="entry name" value="Beta-lactamase"/>
    <property type="match status" value="1"/>
</dbReference>
<reference evidence="3" key="1">
    <citation type="submission" date="2021-05" db="EMBL/GenBank/DDBJ databases">
        <title>Complete genome sequence of the cellulolytic planctomycete Telmatocola sphagniphila SP2T and characterization of the first cellulase from planctomycetes.</title>
        <authorList>
            <person name="Rakitin A.L."/>
            <person name="Beletsky A.V."/>
            <person name="Naumoff D.G."/>
            <person name="Kulichevskaya I.S."/>
            <person name="Mardanov A.V."/>
            <person name="Ravin N.V."/>
            <person name="Dedysh S.N."/>
        </authorList>
    </citation>
    <scope>NUCLEOTIDE SEQUENCE</scope>
    <source>
        <strain evidence="3">SP2T</strain>
    </source>
</reference>
<dbReference type="EMBL" id="CP074694">
    <property type="protein sequence ID" value="QVL33885.1"/>
    <property type="molecule type" value="Genomic_DNA"/>
</dbReference>
<dbReference type="Gene3D" id="3.40.710.10">
    <property type="entry name" value="DD-peptidase/beta-lactamase superfamily"/>
    <property type="match status" value="1"/>
</dbReference>
<keyword evidence="1" id="KW-0732">Signal</keyword>
<evidence type="ECO:0000313" key="3">
    <source>
        <dbReference type="EMBL" id="QVL33885.1"/>
    </source>
</evidence>
<protein>
    <submittedName>
        <fullName evidence="3">Beta-lactamase family protein</fullName>
    </submittedName>
</protein>
<dbReference type="AlphaFoldDB" id="A0A8E6B848"/>
<sequence length="390" mass="43143">MRTLKIGSSLFSLLVLLSNAFGQEHSSTGRAGPGLEGIDKVLQETVQKHKIAGASLAISKDGRLVFAKGYGWANIAEKTPVEPRTLFNVASCTKPFTGVAILKLVEAGKLKLDDKAFRIVKSIKPPPGVKVDPRYYEITVRQLLHHASGLPRDGKHKRDAAAIADFISENMRDPLEFDPGTKSVYSNLGFLLLREVVKAAAGEDYESYTIQHVLTPAGIKDMRLDTKETGYFPKEAHRYVGSERKELPGGTKNQIKGDGCWIASPIDFVKFLTALEGTRGKPLLTKASYREMLAPLPSLPSKDKHNGLGWDSVIAEKEGKYLYEKNGGIAGIATYMEHLPSNVDYAVFFNTSADKEDSEKPDGANAWRKELIEAIRKQEHWPKIDLFEKF</sequence>
<evidence type="ECO:0000256" key="1">
    <source>
        <dbReference type="SAM" id="SignalP"/>
    </source>
</evidence>
<proteinExistence type="predicted"/>